<evidence type="ECO:0000313" key="3">
    <source>
        <dbReference type="Proteomes" id="UP000822142"/>
    </source>
</evidence>
<organism evidence="2 3">
    <name type="scientific">Blautia hansenii</name>
    <name type="common">Ruminococcus hansenii</name>
    <dbReference type="NCBI Taxonomy" id="1322"/>
    <lineage>
        <taxon>Bacteria</taxon>
        <taxon>Bacillati</taxon>
        <taxon>Bacillota</taxon>
        <taxon>Clostridia</taxon>
        <taxon>Lachnospirales</taxon>
        <taxon>Lachnospiraceae</taxon>
        <taxon>Blautia</taxon>
    </lineage>
</organism>
<keyword evidence="3" id="KW-1185">Reference proteome</keyword>
<dbReference type="InterPro" id="IPR025291">
    <property type="entry name" value="DUF4153"/>
</dbReference>
<sequence>MENQEKASAEMSLAYESAPIFKKTESDKWDRCFAVLYLLLGYGLWKIFEFDEVPFLGQTENGFQLKVAGFTLFYLAVLWSYSRLKGLKVTKEKIFWTVILLCVGVSYGFYSIIPVAQFLLWFVAAAYGTLAVMDGLLVGKRTSSWVLLDLWHGLFSLPVLNFFCQIRVAFQIYKGKKEKKEGQKIFLGIVCAIPVLAIILPALSSADKEFASLIDLAFSRITIGGGLMSNLLCLIMSLIFGGLMFGVSYGSVYRRHIDESVCEEWEEESGEGFHMIPDTSIYTFAMIISLVYVLFMIIQGQYLFSACLGILPENLTYAQYARQGFFELCGVAALNVCLLLFMNGCSRTIRRENHRLRILNIVFSLLTLLLLVTAMSRMGMYIYVYGFTVKRILTSIFMIWLFLVFSMVIVLQKKDIPVVRWAVFSGAVLFAALCVLPLNLLL</sequence>
<feature type="transmembrane region" description="Helical" evidence="1">
    <location>
        <begin position="358"/>
        <end position="386"/>
    </location>
</feature>
<feature type="transmembrane region" description="Helical" evidence="1">
    <location>
        <begin position="281"/>
        <end position="304"/>
    </location>
</feature>
<accession>A0ABX2IE59</accession>
<dbReference type="RefSeq" id="WP_173750240.1">
    <property type="nucleotide sequence ID" value="NZ_JAAITA010000035.1"/>
</dbReference>
<protein>
    <submittedName>
        <fullName evidence="2">DUF4173 domain-containing protein</fullName>
    </submittedName>
</protein>
<feature type="transmembrane region" description="Helical" evidence="1">
    <location>
        <begin position="32"/>
        <end position="48"/>
    </location>
</feature>
<feature type="transmembrane region" description="Helical" evidence="1">
    <location>
        <begin position="418"/>
        <end position="440"/>
    </location>
</feature>
<keyword evidence="1" id="KW-0812">Transmembrane</keyword>
<keyword evidence="1" id="KW-0472">Membrane</keyword>
<keyword evidence="1" id="KW-1133">Transmembrane helix</keyword>
<feature type="transmembrane region" description="Helical" evidence="1">
    <location>
        <begin position="63"/>
        <end position="82"/>
    </location>
</feature>
<proteinExistence type="predicted"/>
<feature type="transmembrane region" description="Helical" evidence="1">
    <location>
        <begin position="223"/>
        <end position="247"/>
    </location>
</feature>
<feature type="transmembrane region" description="Helical" evidence="1">
    <location>
        <begin position="324"/>
        <end position="346"/>
    </location>
</feature>
<evidence type="ECO:0000256" key="1">
    <source>
        <dbReference type="SAM" id="Phobius"/>
    </source>
</evidence>
<feature type="transmembrane region" description="Helical" evidence="1">
    <location>
        <begin position="144"/>
        <end position="164"/>
    </location>
</feature>
<feature type="transmembrane region" description="Helical" evidence="1">
    <location>
        <begin position="392"/>
        <end position="411"/>
    </location>
</feature>
<dbReference type="Pfam" id="PF13687">
    <property type="entry name" value="DUF4153"/>
    <property type="match status" value="1"/>
</dbReference>
<feature type="transmembrane region" description="Helical" evidence="1">
    <location>
        <begin position="185"/>
        <end position="203"/>
    </location>
</feature>
<dbReference type="Proteomes" id="UP000822142">
    <property type="component" value="Unassembled WGS sequence"/>
</dbReference>
<evidence type="ECO:0000313" key="2">
    <source>
        <dbReference type="EMBL" id="NSJ87414.1"/>
    </source>
</evidence>
<feature type="transmembrane region" description="Helical" evidence="1">
    <location>
        <begin position="94"/>
        <end position="124"/>
    </location>
</feature>
<reference evidence="2 3" key="1">
    <citation type="journal article" date="2020" name="Cell Host Microbe">
        <title>Functional and Genomic Variation between Human-Derived Isolates of Lachnospiraceae Reveals Inter- and Intra-Species Diversity.</title>
        <authorList>
            <person name="Sorbara M.T."/>
            <person name="Littmann E.R."/>
            <person name="Fontana E."/>
            <person name="Moody T.U."/>
            <person name="Kohout C.E."/>
            <person name="Gjonbalaj M."/>
            <person name="Eaton V."/>
            <person name="Seok R."/>
            <person name="Leiner I.M."/>
            <person name="Pamer E.G."/>
        </authorList>
    </citation>
    <scope>NUCLEOTIDE SEQUENCE [LARGE SCALE GENOMIC DNA]</scope>
    <source>
        <strain evidence="2 3">MSK.15.26</strain>
    </source>
</reference>
<dbReference type="EMBL" id="JAAITA010000035">
    <property type="protein sequence ID" value="NSJ87414.1"/>
    <property type="molecule type" value="Genomic_DNA"/>
</dbReference>
<gene>
    <name evidence="2" type="ORF">G5A70_14835</name>
</gene>
<name>A0ABX2IE59_BLAHA</name>
<comment type="caution">
    <text evidence="2">The sequence shown here is derived from an EMBL/GenBank/DDBJ whole genome shotgun (WGS) entry which is preliminary data.</text>
</comment>